<dbReference type="PRINTS" id="PR00455">
    <property type="entry name" value="HTHTETR"/>
</dbReference>
<accession>A0A2W5P3I4</accession>
<reference evidence="4 5" key="1">
    <citation type="submission" date="2017-08" db="EMBL/GenBank/DDBJ databases">
        <title>Infants hospitalized years apart are colonized by the same room-sourced microbial strains.</title>
        <authorList>
            <person name="Brooks B."/>
            <person name="Olm M.R."/>
            <person name="Firek B.A."/>
            <person name="Baker R."/>
            <person name="Thomas B.C."/>
            <person name="Morowitz M.J."/>
            <person name="Banfield J.F."/>
        </authorList>
    </citation>
    <scope>NUCLEOTIDE SEQUENCE [LARGE SCALE GENOMIC DNA]</scope>
    <source>
        <strain evidence="4">S2_005_002_R2_33</strain>
    </source>
</reference>
<evidence type="ECO:0000313" key="5">
    <source>
        <dbReference type="Proteomes" id="UP000249082"/>
    </source>
</evidence>
<evidence type="ECO:0000256" key="2">
    <source>
        <dbReference type="PROSITE-ProRule" id="PRU00335"/>
    </source>
</evidence>
<feature type="DNA-binding region" description="H-T-H motif" evidence="2">
    <location>
        <begin position="73"/>
        <end position="92"/>
    </location>
</feature>
<evidence type="ECO:0000256" key="1">
    <source>
        <dbReference type="ARBA" id="ARBA00023125"/>
    </source>
</evidence>
<dbReference type="GO" id="GO:0003700">
    <property type="term" value="F:DNA-binding transcription factor activity"/>
    <property type="evidence" value="ECO:0007669"/>
    <property type="project" value="TreeGrafter"/>
</dbReference>
<proteinExistence type="predicted"/>
<dbReference type="GO" id="GO:0000976">
    <property type="term" value="F:transcription cis-regulatory region binding"/>
    <property type="evidence" value="ECO:0007669"/>
    <property type="project" value="TreeGrafter"/>
</dbReference>
<organism evidence="4 5">
    <name type="scientific">Novosphingobium pentaromativorans</name>
    <dbReference type="NCBI Taxonomy" id="205844"/>
    <lineage>
        <taxon>Bacteria</taxon>
        <taxon>Pseudomonadati</taxon>
        <taxon>Pseudomonadota</taxon>
        <taxon>Alphaproteobacteria</taxon>
        <taxon>Sphingomonadales</taxon>
        <taxon>Sphingomonadaceae</taxon>
        <taxon>Novosphingobium</taxon>
    </lineage>
</organism>
<name>A0A2W5P3I4_9SPHN</name>
<dbReference type="PROSITE" id="PS50977">
    <property type="entry name" value="HTH_TETR_2"/>
    <property type="match status" value="1"/>
</dbReference>
<dbReference type="SUPFAM" id="SSF46689">
    <property type="entry name" value="Homeodomain-like"/>
    <property type="match status" value="1"/>
</dbReference>
<gene>
    <name evidence="4" type="ORF">DI555_00280</name>
</gene>
<comment type="caution">
    <text evidence="4">The sequence shown here is derived from an EMBL/GenBank/DDBJ whole genome shotgun (WGS) entry which is preliminary data.</text>
</comment>
<evidence type="ECO:0000313" key="4">
    <source>
        <dbReference type="EMBL" id="PZQ57415.1"/>
    </source>
</evidence>
<dbReference type="Gene3D" id="1.10.357.10">
    <property type="entry name" value="Tetracycline Repressor, domain 2"/>
    <property type="match status" value="1"/>
</dbReference>
<dbReference type="Proteomes" id="UP000249082">
    <property type="component" value="Unassembled WGS sequence"/>
</dbReference>
<dbReference type="PANTHER" id="PTHR30055">
    <property type="entry name" value="HTH-TYPE TRANSCRIPTIONAL REGULATOR RUTR"/>
    <property type="match status" value="1"/>
</dbReference>
<dbReference type="Pfam" id="PF00440">
    <property type="entry name" value="TetR_N"/>
    <property type="match status" value="1"/>
</dbReference>
<dbReference type="InterPro" id="IPR001647">
    <property type="entry name" value="HTH_TetR"/>
</dbReference>
<feature type="domain" description="HTH tetR-type" evidence="3">
    <location>
        <begin position="50"/>
        <end position="110"/>
    </location>
</feature>
<dbReference type="PANTHER" id="PTHR30055:SF223">
    <property type="entry name" value="HTH-TYPE TRANSCRIPTIONAL REGULATOR UIDR"/>
    <property type="match status" value="1"/>
</dbReference>
<keyword evidence="1 2" id="KW-0238">DNA-binding</keyword>
<protein>
    <submittedName>
        <fullName evidence="4">TetR/AcrR family transcriptional regulator</fullName>
    </submittedName>
</protein>
<dbReference type="InterPro" id="IPR009057">
    <property type="entry name" value="Homeodomain-like_sf"/>
</dbReference>
<dbReference type="InterPro" id="IPR050109">
    <property type="entry name" value="HTH-type_TetR-like_transc_reg"/>
</dbReference>
<dbReference type="AlphaFoldDB" id="A0A2W5P3I4"/>
<evidence type="ECO:0000259" key="3">
    <source>
        <dbReference type="PROSITE" id="PS50977"/>
    </source>
</evidence>
<sequence length="243" mass="27988">MEATPVLAVRAAYGSDNYHFYDTALNSRCQEYELDAEKPPYRKPVQERSRKTFNALLDAAAHLLGDVGIERISTNLICERAGMTPPAFYRYFDDKYAILHALAERFMERQNVALQAWLTNYRDAGLDVIEGKVVELIRTMHEITANEPGALWIMRALRAIPSLTPIRLFSHNYVSDLLTDMYMPYLSHVPRALVLRRTRMSVEIAYSLDEMLKEKEMDAEALFADAGHVFSAMFHYPEYIRPE</sequence>
<dbReference type="EMBL" id="QFPX01000001">
    <property type="protein sequence ID" value="PZQ57415.1"/>
    <property type="molecule type" value="Genomic_DNA"/>
</dbReference>